<dbReference type="PANTHER" id="PTHR45339">
    <property type="entry name" value="HYBRID SIGNAL TRANSDUCTION HISTIDINE KINASE J"/>
    <property type="match status" value="1"/>
</dbReference>
<evidence type="ECO:0000256" key="2">
    <source>
        <dbReference type="ARBA" id="ARBA00004370"/>
    </source>
</evidence>
<evidence type="ECO:0000259" key="19">
    <source>
        <dbReference type="PROSITE" id="PS50112"/>
    </source>
</evidence>
<dbReference type="SUPFAM" id="SSF55874">
    <property type="entry name" value="ATPase domain of HSP90 chaperone/DNA topoisomerase II/histidine kinase"/>
    <property type="match status" value="1"/>
</dbReference>
<dbReference type="SUPFAM" id="SSF47384">
    <property type="entry name" value="Homodimeric domain of signal transducing histidine kinase"/>
    <property type="match status" value="1"/>
</dbReference>
<keyword evidence="12 16" id="KW-0472">Membrane</keyword>
<evidence type="ECO:0000256" key="16">
    <source>
        <dbReference type="SAM" id="Phobius"/>
    </source>
</evidence>
<dbReference type="InterPro" id="IPR003661">
    <property type="entry name" value="HisK_dim/P_dom"/>
</dbReference>
<dbReference type="PANTHER" id="PTHR45339:SF3">
    <property type="entry name" value="HISTIDINE KINASE"/>
    <property type="match status" value="1"/>
</dbReference>
<dbReference type="InterPro" id="IPR005467">
    <property type="entry name" value="His_kinase_dom"/>
</dbReference>
<dbReference type="OrthoDB" id="5519028at2"/>
<dbReference type="Gene3D" id="1.10.287.130">
    <property type="match status" value="1"/>
</dbReference>
<keyword evidence="11" id="KW-0902">Two-component regulatory system</keyword>
<evidence type="ECO:0000256" key="10">
    <source>
        <dbReference type="ARBA" id="ARBA00022989"/>
    </source>
</evidence>
<dbReference type="PROSITE" id="PS50110">
    <property type="entry name" value="RESPONSE_REGULATORY"/>
    <property type="match status" value="1"/>
</dbReference>
<evidence type="ECO:0000259" key="20">
    <source>
        <dbReference type="PROSITE" id="PS50113"/>
    </source>
</evidence>
<dbReference type="SMART" id="SM00448">
    <property type="entry name" value="REC"/>
    <property type="match status" value="1"/>
</dbReference>
<dbReference type="InterPro" id="IPR000700">
    <property type="entry name" value="PAS-assoc_C"/>
</dbReference>
<dbReference type="EC" id="2.7.13.3" evidence="3"/>
<dbReference type="Pfam" id="PF02518">
    <property type="entry name" value="HATPase_c"/>
    <property type="match status" value="1"/>
</dbReference>
<dbReference type="AlphaFoldDB" id="A0A2U8H4B8"/>
<evidence type="ECO:0000256" key="4">
    <source>
        <dbReference type="ARBA" id="ARBA00022553"/>
    </source>
</evidence>
<evidence type="ECO:0000256" key="11">
    <source>
        <dbReference type="ARBA" id="ARBA00023012"/>
    </source>
</evidence>
<keyword evidence="5" id="KW-0808">Transferase</keyword>
<evidence type="ECO:0000256" key="14">
    <source>
        <dbReference type="ARBA" id="ARBA00070152"/>
    </source>
</evidence>
<feature type="domain" description="Histidine kinase" evidence="17">
    <location>
        <begin position="382"/>
        <end position="602"/>
    </location>
</feature>
<keyword evidence="9" id="KW-0067">ATP-binding</keyword>
<dbReference type="SMART" id="SM00387">
    <property type="entry name" value="HATPase_c"/>
    <property type="match status" value="1"/>
</dbReference>
<keyword evidence="7" id="KW-0547">Nucleotide-binding</keyword>
<evidence type="ECO:0000259" key="17">
    <source>
        <dbReference type="PROSITE" id="PS50109"/>
    </source>
</evidence>
<comment type="function">
    <text evidence="13">Member of the two-component regulatory system BvgS/BvgA. Phosphorylates BvgA via a four-step phosphorelay in response to environmental signals.</text>
</comment>
<dbReference type="InterPro" id="IPR003594">
    <property type="entry name" value="HATPase_dom"/>
</dbReference>
<dbReference type="InterPro" id="IPR013656">
    <property type="entry name" value="PAS_4"/>
</dbReference>
<evidence type="ECO:0000313" key="21">
    <source>
        <dbReference type="EMBL" id="AWI80076.1"/>
    </source>
</evidence>
<feature type="domain" description="PAC" evidence="20">
    <location>
        <begin position="294"/>
        <end position="346"/>
    </location>
</feature>
<feature type="transmembrane region" description="Helical" evidence="16">
    <location>
        <begin position="61"/>
        <end position="80"/>
    </location>
</feature>
<evidence type="ECO:0000256" key="3">
    <source>
        <dbReference type="ARBA" id="ARBA00012438"/>
    </source>
</evidence>
<dbReference type="CDD" id="cd16922">
    <property type="entry name" value="HATPase_EvgS-ArcB-TorS-like"/>
    <property type="match status" value="1"/>
</dbReference>
<dbReference type="Pfam" id="PF13426">
    <property type="entry name" value="PAS_9"/>
    <property type="match status" value="1"/>
</dbReference>
<dbReference type="SMART" id="SM00388">
    <property type="entry name" value="HisKA"/>
    <property type="match status" value="1"/>
</dbReference>
<comment type="catalytic activity">
    <reaction evidence="1">
        <text>ATP + protein L-histidine = ADP + protein N-phospho-L-histidine.</text>
        <dbReference type="EC" id="2.7.13.3"/>
    </reaction>
</comment>
<dbReference type="Pfam" id="PF00512">
    <property type="entry name" value="HisKA"/>
    <property type="match status" value="1"/>
</dbReference>
<dbReference type="PROSITE" id="PS50109">
    <property type="entry name" value="HIS_KIN"/>
    <property type="match status" value="1"/>
</dbReference>
<name>A0A2U8H4B8_9RHOO</name>
<protein>
    <recommendedName>
        <fullName evidence="14">Virulence sensor protein BvgS</fullName>
        <ecNumber evidence="3">2.7.13.3</ecNumber>
    </recommendedName>
</protein>
<dbReference type="PRINTS" id="PR00344">
    <property type="entry name" value="BCTRLSENSOR"/>
</dbReference>
<comment type="subcellular location">
    <subcellularLocation>
        <location evidence="2">Membrane</location>
    </subcellularLocation>
</comment>
<evidence type="ECO:0000256" key="1">
    <source>
        <dbReference type="ARBA" id="ARBA00000085"/>
    </source>
</evidence>
<evidence type="ECO:0000256" key="8">
    <source>
        <dbReference type="ARBA" id="ARBA00022777"/>
    </source>
</evidence>
<dbReference type="InterPro" id="IPR011006">
    <property type="entry name" value="CheY-like_superfamily"/>
</dbReference>
<evidence type="ECO:0000256" key="5">
    <source>
        <dbReference type="ARBA" id="ARBA00022679"/>
    </source>
</evidence>
<dbReference type="InterPro" id="IPR035965">
    <property type="entry name" value="PAS-like_dom_sf"/>
</dbReference>
<evidence type="ECO:0000256" key="9">
    <source>
        <dbReference type="ARBA" id="ARBA00022840"/>
    </source>
</evidence>
<sequence length="840" mass="91972">MEADPSATATDSDSKALRRAAWRVVLPYALFASVWIVLSDRALDLLPDAIADKAWLQTFKGWFFVFITSLLLYGVVRDMLLRLTEASRRRHEEQRSRLQAARLLSAIAESSSDAIFAKDLSGRYLLFNKAAAGFVGKDAEEVLGHDDRVLFPPAYAQMVMANDQQVMAAGETMSFEETVSLADREVTYLATKGVLRGASGEVTGMYGISRDISALKAVESELRKLSQVVEQSPESVIVTDLEGRIEYVNEAFTGHSGYLAAEVLGQPASMFGETLTPASSFKELWSALSRGEAWSGEFINQRKDGSSYAVFARVVPIHREDGSISNYMSLQEDITEKKLIEAELEQHRKHLEELVASRTAELRDATERANAASEAKSAFLANMSHEIRTPMNAIIGLTHLLRRDHPAQRQIERLDRVGSAARHLLSVINDILDLSKVEAGRLRLENSEFALGAVFEHVQSLIAEQAKAKGLTVEFDTRDVPGRLCGDATRLRQALLNYAVNAIKFTEHGSVSLSASVAEDRGDELLVRFEVRDTGMGVAAEKIPRLFDAFEQADASTTRRFGGTGLGLAITRRLATLMGGEAGAESEPGQGSTFWFTAVLRRGRGAVANPPSVSAGESERVLREQHAGARVLLAEDNPVNREVALDLLNAVGLAVESVSTGRAVLERCRTCDFDLILMDMRMPEMDGLDATRALRAQTRNRHTPVVALTANVFEEDRRACFAAGMDDFVAKPVDPQDLYSTLLRWLPSRAVAATDAAQAPVPADPSSAECAPEVFEAAVAQMKLYLANANMRANRLLEDERSVFATALGSVFAEFEHNVACFRYPEALALLAQSRTPGRD</sequence>
<dbReference type="PROSITE" id="PS50112">
    <property type="entry name" value="PAS"/>
    <property type="match status" value="2"/>
</dbReference>
<dbReference type="Gene3D" id="3.30.450.20">
    <property type="entry name" value="PAS domain"/>
    <property type="match status" value="2"/>
</dbReference>
<dbReference type="InterPro" id="IPR001610">
    <property type="entry name" value="PAC"/>
</dbReference>
<dbReference type="RefSeq" id="WP_108973383.1">
    <property type="nucleotide sequence ID" value="NZ_CP022188.1"/>
</dbReference>
<feature type="domain" description="PAS" evidence="19">
    <location>
        <begin position="100"/>
        <end position="170"/>
    </location>
</feature>
<dbReference type="NCBIfam" id="TIGR00229">
    <property type="entry name" value="sensory_box"/>
    <property type="match status" value="2"/>
</dbReference>
<evidence type="ECO:0000256" key="12">
    <source>
        <dbReference type="ARBA" id="ARBA00023136"/>
    </source>
</evidence>
<dbReference type="Gene3D" id="3.40.50.2300">
    <property type="match status" value="1"/>
</dbReference>
<dbReference type="GO" id="GO:0016020">
    <property type="term" value="C:membrane"/>
    <property type="evidence" value="ECO:0007669"/>
    <property type="project" value="UniProtKB-SubCell"/>
</dbReference>
<evidence type="ECO:0000259" key="18">
    <source>
        <dbReference type="PROSITE" id="PS50110"/>
    </source>
</evidence>
<feature type="transmembrane region" description="Helical" evidence="16">
    <location>
        <begin position="20"/>
        <end position="38"/>
    </location>
</feature>
<dbReference type="GO" id="GO:0005524">
    <property type="term" value="F:ATP binding"/>
    <property type="evidence" value="ECO:0007669"/>
    <property type="project" value="UniProtKB-KW"/>
</dbReference>
<dbReference type="Pfam" id="PF00072">
    <property type="entry name" value="Response_reg"/>
    <property type="match status" value="1"/>
</dbReference>
<dbReference type="SUPFAM" id="SSF55785">
    <property type="entry name" value="PYP-like sensor domain (PAS domain)"/>
    <property type="match status" value="2"/>
</dbReference>
<dbReference type="CDD" id="cd17546">
    <property type="entry name" value="REC_hyHK_CKI1_RcsC-like"/>
    <property type="match status" value="1"/>
</dbReference>
<dbReference type="EMBL" id="CP022188">
    <property type="protein sequence ID" value="AWI80076.1"/>
    <property type="molecule type" value="Genomic_DNA"/>
</dbReference>
<dbReference type="InterPro" id="IPR036097">
    <property type="entry name" value="HisK_dim/P_sf"/>
</dbReference>
<dbReference type="GO" id="GO:0000155">
    <property type="term" value="F:phosphorelay sensor kinase activity"/>
    <property type="evidence" value="ECO:0007669"/>
    <property type="project" value="InterPro"/>
</dbReference>
<accession>A0A2U8H4B8</accession>
<evidence type="ECO:0000256" key="13">
    <source>
        <dbReference type="ARBA" id="ARBA00058004"/>
    </source>
</evidence>
<reference evidence="21 22" key="1">
    <citation type="submission" date="2017-06" db="EMBL/GenBank/DDBJ databases">
        <title>Azoarcus sp. TSNA42 complete genome sequence.</title>
        <authorList>
            <person name="Woo J.-H."/>
            <person name="Kim H.-S."/>
        </authorList>
    </citation>
    <scope>NUCLEOTIDE SEQUENCE [LARGE SCALE GENOMIC DNA]</scope>
    <source>
        <strain evidence="21 22">TSNA42</strain>
    </source>
</reference>
<keyword evidence="10 16" id="KW-1133">Transmembrane helix</keyword>
<dbReference type="InterPro" id="IPR036890">
    <property type="entry name" value="HATPase_C_sf"/>
</dbReference>
<evidence type="ECO:0000256" key="7">
    <source>
        <dbReference type="ARBA" id="ARBA00022741"/>
    </source>
</evidence>
<dbReference type="InterPro" id="IPR000014">
    <property type="entry name" value="PAS"/>
</dbReference>
<dbReference type="Pfam" id="PF08448">
    <property type="entry name" value="PAS_4"/>
    <property type="match status" value="1"/>
</dbReference>
<evidence type="ECO:0000256" key="15">
    <source>
        <dbReference type="PROSITE-ProRule" id="PRU00169"/>
    </source>
</evidence>
<gene>
    <name evidence="21" type="ORF">CEW87_12275</name>
</gene>
<feature type="domain" description="PAC" evidence="20">
    <location>
        <begin position="173"/>
        <end position="224"/>
    </location>
</feature>
<dbReference type="Gene3D" id="3.30.565.10">
    <property type="entry name" value="Histidine kinase-like ATPase, C-terminal domain"/>
    <property type="match status" value="1"/>
</dbReference>
<evidence type="ECO:0000256" key="6">
    <source>
        <dbReference type="ARBA" id="ARBA00022692"/>
    </source>
</evidence>
<keyword evidence="6 16" id="KW-0812">Transmembrane</keyword>
<dbReference type="SUPFAM" id="SSF52172">
    <property type="entry name" value="CheY-like"/>
    <property type="match status" value="1"/>
</dbReference>
<keyword evidence="8" id="KW-0418">Kinase</keyword>
<dbReference type="SMART" id="SM00086">
    <property type="entry name" value="PAC"/>
    <property type="match status" value="2"/>
</dbReference>
<dbReference type="CDD" id="cd00130">
    <property type="entry name" value="PAS"/>
    <property type="match status" value="2"/>
</dbReference>
<feature type="domain" description="Response regulatory" evidence="18">
    <location>
        <begin position="630"/>
        <end position="746"/>
    </location>
</feature>
<dbReference type="FunFam" id="3.30.565.10:FF:000010">
    <property type="entry name" value="Sensor histidine kinase RcsC"/>
    <property type="match status" value="1"/>
</dbReference>
<dbReference type="InterPro" id="IPR004358">
    <property type="entry name" value="Sig_transdc_His_kin-like_C"/>
</dbReference>
<keyword evidence="4 15" id="KW-0597">Phosphoprotein</keyword>
<dbReference type="CDD" id="cd00082">
    <property type="entry name" value="HisKA"/>
    <property type="match status" value="1"/>
</dbReference>
<dbReference type="Proteomes" id="UP000244902">
    <property type="component" value="Chromosome"/>
</dbReference>
<proteinExistence type="predicted"/>
<evidence type="ECO:0000313" key="22">
    <source>
        <dbReference type="Proteomes" id="UP000244902"/>
    </source>
</evidence>
<dbReference type="FunFam" id="1.10.287.130:FF:000004">
    <property type="entry name" value="Ethylene receptor 1"/>
    <property type="match status" value="1"/>
</dbReference>
<organism evidence="21 22">
    <name type="scientific">Parazoarcus communis</name>
    <dbReference type="NCBI Taxonomy" id="41977"/>
    <lineage>
        <taxon>Bacteria</taxon>
        <taxon>Pseudomonadati</taxon>
        <taxon>Pseudomonadota</taxon>
        <taxon>Betaproteobacteria</taxon>
        <taxon>Rhodocyclales</taxon>
        <taxon>Zoogloeaceae</taxon>
        <taxon>Parazoarcus</taxon>
    </lineage>
</organism>
<dbReference type="InterPro" id="IPR001789">
    <property type="entry name" value="Sig_transdc_resp-reg_receiver"/>
</dbReference>
<dbReference type="PROSITE" id="PS50113">
    <property type="entry name" value="PAC"/>
    <property type="match status" value="2"/>
</dbReference>
<feature type="modified residue" description="4-aspartylphosphate" evidence="15">
    <location>
        <position position="679"/>
    </location>
</feature>
<dbReference type="SMART" id="SM00091">
    <property type="entry name" value="PAS"/>
    <property type="match status" value="2"/>
</dbReference>
<feature type="domain" description="PAS" evidence="19">
    <location>
        <begin position="221"/>
        <end position="277"/>
    </location>
</feature>